<dbReference type="InterPro" id="IPR005119">
    <property type="entry name" value="LysR_subst-bd"/>
</dbReference>
<keyword evidence="7" id="KW-1185">Reference proteome</keyword>
<evidence type="ECO:0000256" key="3">
    <source>
        <dbReference type="ARBA" id="ARBA00023125"/>
    </source>
</evidence>
<dbReference type="PROSITE" id="PS50931">
    <property type="entry name" value="HTH_LYSR"/>
    <property type="match status" value="1"/>
</dbReference>
<dbReference type="Gene3D" id="1.10.10.10">
    <property type="entry name" value="Winged helix-like DNA-binding domain superfamily/Winged helix DNA-binding domain"/>
    <property type="match status" value="1"/>
</dbReference>
<organism evidence="6 7">
    <name type="scientific">Saccharospirillum salsuginis</name>
    <dbReference type="NCBI Taxonomy" id="418750"/>
    <lineage>
        <taxon>Bacteria</taxon>
        <taxon>Pseudomonadati</taxon>
        <taxon>Pseudomonadota</taxon>
        <taxon>Gammaproteobacteria</taxon>
        <taxon>Oceanospirillales</taxon>
        <taxon>Saccharospirillaceae</taxon>
        <taxon>Saccharospirillum</taxon>
    </lineage>
</organism>
<dbReference type="PANTHER" id="PTHR30579:SF7">
    <property type="entry name" value="HTH-TYPE TRANSCRIPTIONAL REGULATOR LRHA-RELATED"/>
    <property type="match status" value="1"/>
</dbReference>
<dbReference type="SUPFAM" id="SSF46785">
    <property type="entry name" value="Winged helix' DNA-binding domain"/>
    <property type="match status" value="1"/>
</dbReference>
<dbReference type="Pfam" id="PF03466">
    <property type="entry name" value="LysR_substrate"/>
    <property type="match status" value="1"/>
</dbReference>
<dbReference type="InterPro" id="IPR036390">
    <property type="entry name" value="WH_DNA-bd_sf"/>
</dbReference>
<dbReference type="InterPro" id="IPR036388">
    <property type="entry name" value="WH-like_DNA-bd_sf"/>
</dbReference>
<dbReference type="Gene3D" id="3.40.190.10">
    <property type="entry name" value="Periplasmic binding protein-like II"/>
    <property type="match status" value="2"/>
</dbReference>
<evidence type="ECO:0000313" key="6">
    <source>
        <dbReference type="EMBL" id="GGX66101.1"/>
    </source>
</evidence>
<comment type="similarity">
    <text evidence="1">Belongs to the LysR transcriptional regulatory family.</text>
</comment>
<evidence type="ECO:0000256" key="2">
    <source>
        <dbReference type="ARBA" id="ARBA00023015"/>
    </source>
</evidence>
<dbReference type="FunFam" id="1.10.10.10:FF:000001">
    <property type="entry name" value="LysR family transcriptional regulator"/>
    <property type="match status" value="1"/>
</dbReference>
<dbReference type="EMBL" id="BMXR01000010">
    <property type="protein sequence ID" value="GGX66101.1"/>
    <property type="molecule type" value="Genomic_DNA"/>
</dbReference>
<evidence type="ECO:0000256" key="1">
    <source>
        <dbReference type="ARBA" id="ARBA00009437"/>
    </source>
</evidence>
<gene>
    <name evidence="6" type="ORF">GCM10007392_37170</name>
</gene>
<reference evidence="6" key="2">
    <citation type="submission" date="2020-09" db="EMBL/GenBank/DDBJ databases">
        <authorList>
            <person name="Sun Q."/>
            <person name="Kim S."/>
        </authorList>
    </citation>
    <scope>NUCLEOTIDE SEQUENCE</scope>
    <source>
        <strain evidence="6">KCTC 22169</strain>
    </source>
</reference>
<dbReference type="Pfam" id="PF00126">
    <property type="entry name" value="HTH_1"/>
    <property type="match status" value="1"/>
</dbReference>
<dbReference type="Proteomes" id="UP000626148">
    <property type="component" value="Unassembled WGS sequence"/>
</dbReference>
<evidence type="ECO:0000313" key="7">
    <source>
        <dbReference type="Proteomes" id="UP000626148"/>
    </source>
</evidence>
<proteinExistence type="inferred from homology"/>
<dbReference type="PRINTS" id="PR00039">
    <property type="entry name" value="HTHLYSR"/>
</dbReference>
<keyword evidence="3" id="KW-0238">DNA-binding</keyword>
<keyword evidence="4" id="KW-0804">Transcription</keyword>
<accession>A0A918KJR9</accession>
<dbReference type="AlphaFoldDB" id="A0A918KJR9"/>
<name>A0A918KJR9_9GAMM</name>
<comment type="caution">
    <text evidence="6">The sequence shown here is derived from an EMBL/GenBank/DDBJ whole genome shotgun (WGS) entry which is preliminary data.</text>
</comment>
<dbReference type="GO" id="GO:0003700">
    <property type="term" value="F:DNA-binding transcription factor activity"/>
    <property type="evidence" value="ECO:0007669"/>
    <property type="project" value="InterPro"/>
</dbReference>
<sequence>MDIDLLRAYIAVVDTGSLTRAARQVHRTQAALSMQMKRLEEQAGCSLFFKEGRNLELTPDGKQLVSYARRLLALHDEALSQLRTDSALPPLRIGSPDDYAQSLLPQLVEIIQDQYPELQLQLVCAPTVKLRTLVDEGELDLTILTRAVDSDEGHVLMHDRGIWIQHPQFDWQQHASIPLALYEADCKFHSAALDGLNKTHRPYRLKALSANAGALIALVRRGMAITAAARASLSPDLVEVAPIHELPPLPGIDIALVSSAQGHPLVTANWAGELARRFTSTDPFESAQSA</sequence>
<keyword evidence="2" id="KW-0805">Transcription regulation</keyword>
<dbReference type="PANTHER" id="PTHR30579">
    <property type="entry name" value="TRANSCRIPTIONAL REGULATOR"/>
    <property type="match status" value="1"/>
</dbReference>
<dbReference type="SUPFAM" id="SSF53850">
    <property type="entry name" value="Periplasmic binding protein-like II"/>
    <property type="match status" value="1"/>
</dbReference>
<reference evidence="6" key="1">
    <citation type="journal article" date="2014" name="Int. J. Syst. Evol. Microbiol.">
        <title>Complete genome sequence of Corynebacterium casei LMG S-19264T (=DSM 44701T), isolated from a smear-ripened cheese.</title>
        <authorList>
            <consortium name="US DOE Joint Genome Institute (JGI-PGF)"/>
            <person name="Walter F."/>
            <person name="Albersmeier A."/>
            <person name="Kalinowski J."/>
            <person name="Ruckert C."/>
        </authorList>
    </citation>
    <scope>NUCLEOTIDE SEQUENCE</scope>
    <source>
        <strain evidence="6">KCTC 22169</strain>
    </source>
</reference>
<evidence type="ECO:0000256" key="4">
    <source>
        <dbReference type="ARBA" id="ARBA00023163"/>
    </source>
</evidence>
<dbReference type="InterPro" id="IPR000847">
    <property type="entry name" value="LysR_HTH_N"/>
</dbReference>
<feature type="domain" description="HTH lysR-type" evidence="5">
    <location>
        <begin position="1"/>
        <end position="58"/>
    </location>
</feature>
<evidence type="ECO:0000259" key="5">
    <source>
        <dbReference type="PROSITE" id="PS50931"/>
    </source>
</evidence>
<protein>
    <submittedName>
        <fullName evidence="6">LysR family transcriptional regulator</fullName>
    </submittedName>
</protein>
<dbReference type="GO" id="GO:0003677">
    <property type="term" value="F:DNA binding"/>
    <property type="evidence" value="ECO:0007669"/>
    <property type="project" value="UniProtKB-KW"/>
</dbReference>
<dbReference type="InterPro" id="IPR050176">
    <property type="entry name" value="LTTR"/>
</dbReference>